<keyword evidence="3" id="KW-0804">Transcription</keyword>
<evidence type="ECO:0000256" key="4">
    <source>
        <dbReference type="PROSITE-ProRule" id="PRU00335"/>
    </source>
</evidence>
<evidence type="ECO:0000313" key="7">
    <source>
        <dbReference type="Proteomes" id="UP000282028"/>
    </source>
</evidence>
<keyword evidence="7" id="KW-1185">Reference proteome</keyword>
<protein>
    <submittedName>
        <fullName evidence="6">TetR/AcrR family transcriptional regulator</fullName>
    </submittedName>
</protein>
<sequence length="192" mass="22655">MQYIKKEIEETIFAVARREFALHGFEATTMRRIAQEVGITAPNIYRYVENKEQLFEKLVDAAYHRITKLFEMNVDSRMPLEQVERQLIVELPRLMLQDRVEWLMLMDGSKGTKYEHVKQAIIQVLSEDMSRNIALFNGKKSIERMNPKLARPLSVSFWEGILDNLRHTEEEEEVVSLTSHLIQMYFYLTLEG</sequence>
<dbReference type="PANTHER" id="PTHR30055:SF234">
    <property type="entry name" value="HTH-TYPE TRANSCRIPTIONAL REGULATOR BETI"/>
    <property type="match status" value="1"/>
</dbReference>
<evidence type="ECO:0000256" key="1">
    <source>
        <dbReference type="ARBA" id="ARBA00023015"/>
    </source>
</evidence>
<comment type="caution">
    <text evidence="6">The sequence shown here is derived from an EMBL/GenBank/DDBJ whole genome shotgun (WGS) entry which is preliminary data.</text>
</comment>
<keyword evidence="2 4" id="KW-0238">DNA-binding</keyword>
<dbReference type="Pfam" id="PF00440">
    <property type="entry name" value="TetR_N"/>
    <property type="match status" value="1"/>
</dbReference>
<feature type="domain" description="HTH tetR-type" evidence="5">
    <location>
        <begin position="6"/>
        <end position="66"/>
    </location>
</feature>
<gene>
    <name evidence="6" type="ORF">EDM52_14275</name>
</gene>
<dbReference type="SUPFAM" id="SSF46689">
    <property type="entry name" value="Homeodomain-like"/>
    <property type="match status" value="1"/>
</dbReference>
<accession>A0A3M8C9D7</accession>
<evidence type="ECO:0000259" key="5">
    <source>
        <dbReference type="PROSITE" id="PS50977"/>
    </source>
</evidence>
<dbReference type="InterPro" id="IPR023772">
    <property type="entry name" value="DNA-bd_HTH_TetR-type_CS"/>
</dbReference>
<dbReference type="GO" id="GO:0000976">
    <property type="term" value="F:transcription cis-regulatory region binding"/>
    <property type="evidence" value="ECO:0007669"/>
    <property type="project" value="TreeGrafter"/>
</dbReference>
<dbReference type="PROSITE" id="PS50977">
    <property type="entry name" value="HTH_TETR_2"/>
    <property type="match status" value="1"/>
</dbReference>
<reference evidence="6 7" key="1">
    <citation type="submission" date="2018-10" db="EMBL/GenBank/DDBJ databases">
        <title>Phylogenomics of Brevibacillus.</title>
        <authorList>
            <person name="Dunlap C."/>
        </authorList>
    </citation>
    <scope>NUCLEOTIDE SEQUENCE [LARGE SCALE GENOMIC DNA]</scope>
    <source>
        <strain evidence="6 7">JCM 12215</strain>
    </source>
</reference>
<dbReference type="PROSITE" id="PS01081">
    <property type="entry name" value="HTH_TETR_1"/>
    <property type="match status" value="1"/>
</dbReference>
<dbReference type="EMBL" id="RHHR01000026">
    <property type="protein sequence ID" value="RNB72316.1"/>
    <property type="molecule type" value="Genomic_DNA"/>
</dbReference>
<dbReference type="Proteomes" id="UP000282028">
    <property type="component" value="Unassembled WGS sequence"/>
</dbReference>
<proteinExistence type="predicted"/>
<evidence type="ECO:0000313" key="6">
    <source>
        <dbReference type="EMBL" id="RNB72316.1"/>
    </source>
</evidence>
<dbReference type="Gene3D" id="1.10.357.10">
    <property type="entry name" value="Tetracycline Repressor, domain 2"/>
    <property type="match status" value="1"/>
</dbReference>
<dbReference type="InterPro" id="IPR001647">
    <property type="entry name" value="HTH_TetR"/>
</dbReference>
<keyword evidence="1" id="KW-0805">Transcription regulation</keyword>
<evidence type="ECO:0000256" key="3">
    <source>
        <dbReference type="ARBA" id="ARBA00023163"/>
    </source>
</evidence>
<evidence type="ECO:0000256" key="2">
    <source>
        <dbReference type="ARBA" id="ARBA00023125"/>
    </source>
</evidence>
<dbReference type="InterPro" id="IPR009057">
    <property type="entry name" value="Homeodomain-like_sf"/>
</dbReference>
<dbReference type="InterPro" id="IPR050109">
    <property type="entry name" value="HTH-type_TetR-like_transc_reg"/>
</dbReference>
<dbReference type="AlphaFoldDB" id="A0A3M8C9D7"/>
<dbReference type="PANTHER" id="PTHR30055">
    <property type="entry name" value="HTH-TYPE TRANSCRIPTIONAL REGULATOR RUTR"/>
    <property type="match status" value="1"/>
</dbReference>
<dbReference type="GO" id="GO:0003700">
    <property type="term" value="F:DNA-binding transcription factor activity"/>
    <property type="evidence" value="ECO:0007669"/>
    <property type="project" value="TreeGrafter"/>
</dbReference>
<dbReference type="PRINTS" id="PR00455">
    <property type="entry name" value="HTHTETR"/>
</dbReference>
<dbReference type="RefSeq" id="WP_122909650.1">
    <property type="nucleotide sequence ID" value="NZ_CBCSBE010000002.1"/>
</dbReference>
<dbReference type="OrthoDB" id="494991at2"/>
<name>A0A3M8C9D7_9BACL</name>
<organism evidence="6 7">
    <name type="scientific">Brevibacillus invocatus</name>
    <dbReference type="NCBI Taxonomy" id="173959"/>
    <lineage>
        <taxon>Bacteria</taxon>
        <taxon>Bacillati</taxon>
        <taxon>Bacillota</taxon>
        <taxon>Bacilli</taxon>
        <taxon>Bacillales</taxon>
        <taxon>Paenibacillaceae</taxon>
        <taxon>Brevibacillus</taxon>
    </lineage>
</organism>
<feature type="DNA-binding region" description="H-T-H motif" evidence="4">
    <location>
        <begin position="29"/>
        <end position="48"/>
    </location>
</feature>